<dbReference type="InterPro" id="IPR000436">
    <property type="entry name" value="Sushi_SCR_CCP_dom"/>
</dbReference>
<evidence type="ECO:0000313" key="4">
    <source>
        <dbReference type="EMBL" id="KAH3840557.1"/>
    </source>
</evidence>
<dbReference type="Pfam" id="PF00084">
    <property type="entry name" value="Sushi"/>
    <property type="match status" value="1"/>
</dbReference>
<dbReference type="Proteomes" id="UP000828390">
    <property type="component" value="Unassembled WGS sequence"/>
</dbReference>
<protein>
    <recommendedName>
        <fullName evidence="3">Sushi domain-containing protein</fullName>
    </recommendedName>
</protein>
<comment type="caution">
    <text evidence="4">The sequence shown here is derived from an EMBL/GenBank/DDBJ whole genome shotgun (WGS) entry which is preliminary data.</text>
</comment>
<dbReference type="SUPFAM" id="SSF57535">
    <property type="entry name" value="Complement control module/SCR domain"/>
    <property type="match status" value="1"/>
</dbReference>
<keyword evidence="2" id="KW-0768">Sushi</keyword>
<comment type="caution">
    <text evidence="2">Lacks conserved residue(s) required for the propagation of feature annotation.</text>
</comment>
<keyword evidence="1" id="KW-1015">Disulfide bond</keyword>
<keyword evidence="5" id="KW-1185">Reference proteome</keyword>
<organism evidence="4 5">
    <name type="scientific">Dreissena polymorpha</name>
    <name type="common">Zebra mussel</name>
    <name type="synonym">Mytilus polymorpha</name>
    <dbReference type="NCBI Taxonomy" id="45954"/>
    <lineage>
        <taxon>Eukaryota</taxon>
        <taxon>Metazoa</taxon>
        <taxon>Spiralia</taxon>
        <taxon>Lophotrochozoa</taxon>
        <taxon>Mollusca</taxon>
        <taxon>Bivalvia</taxon>
        <taxon>Autobranchia</taxon>
        <taxon>Heteroconchia</taxon>
        <taxon>Euheterodonta</taxon>
        <taxon>Imparidentia</taxon>
        <taxon>Neoheterodontei</taxon>
        <taxon>Myida</taxon>
        <taxon>Dreissenoidea</taxon>
        <taxon>Dreissenidae</taxon>
        <taxon>Dreissena</taxon>
    </lineage>
</organism>
<proteinExistence type="predicted"/>
<dbReference type="InterPro" id="IPR035976">
    <property type="entry name" value="Sushi/SCR/CCP_sf"/>
</dbReference>
<gene>
    <name evidence="4" type="ORF">DPMN_114007</name>
</gene>
<evidence type="ECO:0000256" key="1">
    <source>
        <dbReference type="ARBA" id="ARBA00023157"/>
    </source>
</evidence>
<dbReference type="CDD" id="cd00033">
    <property type="entry name" value="CCP"/>
    <property type="match status" value="1"/>
</dbReference>
<dbReference type="AlphaFoldDB" id="A0A9D4QS21"/>
<dbReference type="PROSITE" id="PS50923">
    <property type="entry name" value="SUSHI"/>
    <property type="match status" value="1"/>
</dbReference>
<dbReference type="EMBL" id="JAIWYP010000004">
    <property type="protein sequence ID" value="KAH3840557.1"/>
    <property type="molecule type" value="Genomic_DNA"/>
</dbReference>
<feature type="domain" description="Sushi" evidence="3">
    <location>
        <begin position="10"/>
        <end position="64"/>
    </location>
</feature>
<dbReference type="SMART" id="SM00032">
    <property type="entry name" value="CCP"/>
    <property type="match status" value="1"/>
</dbReference>
<evidence type="ECO:0000259" key="3">
    <source>
        <dbReference type="PROSITE" id="PS50923"/>
    </source>
</evidence>
<sequence length="88" mass="9335">MRPFVFVFKTDCEPPVSPVNGTALKIGSVTSFSCNTGSTLLGANQITCSNSGQGWSATPPVCGKSSYCACTFIPKVYHIYTGYTRNGI</sequence>
<evidence type="ECO:0000313" key="5">
    <source>
        <dbReference type="Proteomes" id="UP000828390"/>
    </source>
</evidence>
<dbReference type="Gene3D" id="2.10.70.10">
    <property type="entry name" value="Complement Module, domain 1"/>
    <property type="match status" value="1"/>
</dbReference>
<evidence type="ECO:0000256" key="2">
    <source>
        <dbReference type="PROSITE-ProRule" id="PRU00302"/>
    </source>
</evidence>
<reference evidence="4" key="2">
    <citation type="submission" date="2020-11" db="EMBL/GenBank/DDBJ databases">
        <authorList>
            <person name="McCartney M.A."/>
            <person name="Auch B."/>
            <person name="Kono T."/>
            <person name="Mallez S."/>
            <person name="Becker A."/>
            <person name="Gohl D.M."/>
            <person name="Silverstein K.A.T."/>
            <person name="Koren S."/>
            <person name="Bechman K.B."/>
            <person name="Herman A."/>
            <person name="Abrahante J.E."/>
            <person name="Garbe J."/>
        </authorList>
    </citation>
    <scope>NUCLEOTIDE SEQUENCE</scope>
    <source>
        <strain evidence="4">Duluth1</strain>
        <tissue evidence="4">Whole animal</tissue>
    </source>
</reference>
<name>A0A9D4QS21_DREPO</name>
<reference evidence="4" key="1">
    <citation type="journal article" date="2019" name="bioRxiv">
        <title>The Genome of the Zebra Mussel, Dreissena polymorpha: A Resource for Invasive Species Research.</title>
        <authorList>
            <person name="McCartney M.A."/>
            <person name="Auch B."/>
            <person name="Kono T."/>
            <person name="Mallez S."/>
            <person name="Zhang Y."/>
            <person name="Obille A."/>
            <person name="Becker A."/>
            <person name="Abrahante J.E."/>
            <person name="Garbe J."/>
            <person name="Badalamenti J.P."/>
            <person name="Herman A."/>
            <person name="Mangelson H."/>
            <person name="Liachko I."/>
            <person name="Sullivan S."/>
            <person name="Sone E.D."/>
            <person name="Koren S."/>
            <person name="Silverstein K.A.T."/>
            <person name="Beckman K.B."/>
            <person name="Gohl D.M."/>
        </authorList>
    </citation>
    <scope>NUCLEOTIDE SEQUENCE</scope>
    <source>
        <strain evidence="4">Duluth1</strain>
        <tissue evidence="4">Whole animal</tissue>
    </source>
</reference>
<accession>A0A9D4QS21</accession>